<accession>A0ABQ2F4A6</accession>
<reference evidence="2" key="1">
    <citation type="journal article" date="2019" name="Int. J. Syst. Evol. Microbiol.">
        <title>The Global Catalogue of Microorganisms (GCM) 10K type strain sequencing project: providing services to taxonomists for standard genome sequencing and annotation.</title>
        <authorList>
            <consortium name="The Broad Institute Genomics Platform"/>
            <consortium name="The Broad Institute Genome Sequencing Center for Infectious Disease"/>
            <person name="Wu L."/>
            <person name="Ma J."/>
        </authorList>
    </citation>
    <scope>NUCLEOTIDE SEQUENCE [LARGE SCALE GENOMIC DNA]</scope>
    <source>
        <strain evidence="2">CGMCC 1.5362</strain>
    </source>
</reference>
<organism evidence="1 2">
    <name type="scientific">Ornithinimicrobium pekingense</name>
    <dbReference type="NCBI Taxonomy" id="384677"/>
    <lineage>
        <taxon>Bacteria</taxon>
        <taxon>Bacillati</taxon>
        <taxon>Actinomycetota</taxon>
        <taxon>Actinomycetes</taxon>
        <taxon>Micrococcales</taxon>
        <taxon>Ornithinimicrobiaceae</taxon>
        <taxon>Ornithinimicrobium</taxon>
    </lineage>
</organism>
<gene>
    <name evidence="1" type="ORF">GCM10011509_06240</name>
</gene>
<protein>
    <submittedName>
        <fullName evidence="1">Uncharacterized protein</fullName>
    </submittedName>
</protein>
<evidence type="ECO:0000313" key="2">
    <source>
        <dbReference type="Proteomes" id="UP000662111"/>
    </source>
</evidence>
<dbReference type="EMBL" id="BMLB01000001">
    <property type="protein sequence ID" value="GGK60661.1"/>
    <property type="molecule type" value="Genomic_DNA"/>
</dbReference>
<evidence type="ECO:0000313" key="1">
    <source>
        <dbReference type="EMBL" id="GGK60661.1"/>
    </source>
</evidence>
<dbReference type="Proteomes" id="UP000662111">
    <property type="component" value="Unassembled WGS sequence"/>
</dbReference>
<keyword evidence="2" id="KW-1185">Reference proteome</keyword>
<proteinExistence type="predicted"/>
<name>A0ABQ2F4A6_9MICO</name>
<sequence>MRTGLGLILAATTLLPGGCSLSPGAGEGRATQAPCQPSGAALDLGAHAFDVAPQDHVKVSGGRYLLTATGFVHGGPFDPEVGRTKVVWGPKETPPRYDAGSATATGASGAADVVEDEPAVVDLEEGTWWFLNSNAAQLTLQACAPATAELVPQR</sequence>
<comment type="caution">
    <text evidence="1">The sequence shown here is derived from an EMBL/GenBank/DDBJ whole genome shotgun (WGS) entry which is preliminary data.</text>
</comment>